<evidence type="ECO:0000256" key="7">
    <source>
        <dbReference type="ARBA" id="ARBA00023180"/>
    </source>
</evidence>
<comment type="similarity">
    <text evidence="2 8">Belongs to the major facilitator superfamily. Sugar transporter (TC 2.A.1.1) family.</text>
</comment>
<keyword evidence="3 8" id="KW-0813">Transport</keyword>
<evidence type="ECO:0000313" key="12">
    <source>
        <dbReference type="Proteomes" id="UP000000709"/>
    </source>
</evidence>
<dbReference type="GO" id="GO:0005536">
    <property type="term" value="F:D-glucose binding"/>
    <property type="evidence" value="ECO:0007669"/>
    <property type="project" value="UniProtKB-ARBA"/>
</dbReference>
<evidence type="ECO:0000256" key="2">
    <source>
        <dbReference type="ARBA" id="ARBA00010992"/>
    </source>
</evidence>
<evidence type="ECO:0000256" key="5">
    <source>
        <dbReference type="ARBA" id="ARBA00022989"/>
    </source>
</evidence>
<evidence type="ECO:0000256" key="8">
    <source>
        <dbReference type="RuleBase" id="RU003346"/>
    </source>
</evidence>
<dbReference type="CDD" id="cd17356">
    <property type="entry name" value="MFS_HXT"/>
    <property type="match status" value="1"/>
</dbReference>
<dbReference type="eggNOG" id="KOG0254">
    <property type="taxonomic scope" value="Eukaryota"/>
</dbReference>
<dbReference type="RefSeq" id="XP_007377994.1">
    <property type="nucleotide sequence ID" value="XM_007377932.1"/>
</dbReference>
<keyword evidence="6 9" id="KW-0472">Membrane</keyword>
<feature type="transmembrane region" description="Helical" evidence="9">
    <location>
        <begin position="381"/>
        <end position="404"/>
    </location>
</feature>
<dbReference type="Proteomes" id="UP000000709">
    <property type="component" value="Unassembled WGS sequence"/>
</dbReference>
<sequence>MGLEDNQYLQRFINFGEKKAGSTTRGILVGLFAAFGGFLFGYDTGTISGILAMDYVKELFPAANMGPNPDFSASEKSLIVSILSAGTFCGALSAPIFSDRIGRRWTLIISTMFVFNLGVLLQTIATSNPLLIAGRAIAGLGVGLISAVIPLYIAETTPKWIRGAIVSSYQLAITLGLLISAIVNKITGGRNDSGSYRIPIALQFAWALILAGGMLILPETPRFWVSKSKEIEAKKSLSRLRKLPVDHPDLEEEYEDIKANFEFESQFGKASWALVFKNSNKQLKRLFMGVSLQALQQLTGINFIFYYGTTFFQSSGISNPFTIQMATNIVNVGMTFPGIALIELVGRRKLLLSGSVVMSISQILVAAIGVATDSKAANQCLVAFCCIFIAGFAATWGPLCWAVIAENYSLNVRQKSVALCTASNWLWNFAIGYATPYMVDSGPGNANLGSKVFFIWGGCNAIGFLFVYFFVYETKGLSLEQIDEMYLKVDKAWQSSSFIPSEHAFREKNRVVVSDSKENVNEIEHSV</sequence>
<feature type="transmembrane region" description="Helical" evidence="9">
    <location>
        <begin position="453"/>
        <end position="471"/>
    </location>
</feature>
<dbReference type="GO" id="GO:0005886">
    <property type="term" value="C:plasma membrane"/>
    <property type="evidence" value="ECO:0007669"/>
    <property type="project" value="UniProtKB-ARBA"/>
</dbReference>
<feature type="transmembrane region" description="Helical" evidence="9">
    <location>
        <begin position="105"/>
        <end position="125"/>
    </location>
</feature>
<dbReference type="PANTHER" id="PTHR48022">
    <property type="entry name" value="PLASTIDIC GLUCOSE TRANSPORTER 4"/>
    <property type="match status" value="1"/>
</dbReference>
<dbReference type="Gene3D" id="1.20.1250.20">
    <property type="entry name" value="MFS general substrate transporter like domains"/>
    <property type="match status" value="1"/>
</dbReference>
<dbReference type="PROSITE" id="PS50850">
    <property type="entry name" value="MFS"/>
    <property type="match status" value="1"/>
</dbReference>
<dbReference type="InterPro" id="IPR036259">
    <property type="entry name" value="MFS_trans_sf"/>
</dbReference>
<keyword evidence="4 9" id="KW-0812">Transmembrane</keyword>
<dbReference type="OMA" id="EGTTIPW"/>
<dbReference type="InterPro" id="IPR050360">
    <property type="entry name" value="MFS_Sugar_Transporters"/>
</dbReference>
<evidence type="ECO:0000256" key="9">
    <source>
        <dbReference type="SAM" id="Phobius"/>
    </source>
</evidence>
<feature type="transmembrane region" description="Helical" evidence="9">
    <location>
        <begin position="131"/>
        <end position="153"/>
    </location>
</feature>
<dbReference type="PANTHER" id="PTHR48022:SF17">
    <property type="entry name" value="HEXOSE TRANSPORTER"/>
    <property type="match status" value="1"/>
</dbReference>
<dbReference type="PROSITE" id="PS00216">
    <property type="entry name" value="SUGAR_TRANSPORT_1"/>
    <property type="match status" value="1"/>
</dbReference>
<feature type="transmembrane region" description="Helical" evidence="9">
    <location>
        <begin position="321"/>
        <end position="343"/>
    </location>
</feature>
<dbReference type="PROSITE" id="PS00217">
    <property type="entry name" value="SUGAR_TRANSPORT_2"/>
    <property type="match status" value="1"/>
</dbReference>
<dbReference type="STRING" id="619300.G3AVR3"/>
<dbReference type="AlphaFoldDB" id="G3AVR3"/>
<evidence type="ECO:0000313" key="11">
    <source>
        <dbReference type="EMBL" id="EGW30228.1"/>
    </source>
</evidence>
<organism evidence="12">
    <name type="scientific">Spathaspora passalidarum (strain NRRL Y-27907 / 11-Y1)</name>
    <dbReference type="NCBI Taxonomy" id="619300"/>
    <lineage>
        <taxon>Eukaryota</taxon>
        <taxon>Fungi</taxon>
        <taxon>Dikarya</taxon>
        <taxon>Ascomycota</taxon>
        <taxon>Saccharomycotina</taxon>
        <taxon>Pichiomycetes</taxon>
        <taxon>Debaryomycetaceae</taxon>
        <taxon>Spathaspora</taxon>
    </lineage>
</organism>
<dbReference type="GO" id="GO:0005351">
    <property type="term" value="F:carbohydrate:proton symporter activity"/>
    <property type="evidence" value="ECO:0007669"/>
    <property type="project" value="TreeGrafter"/>
</dbReference>
<keyword evidence="7" id="KW-0325">Glycoprotein</keyword>
<dbReference type="FunFam" id="1.20.1250.20:FF:000115">
    <property type="entry name" value="High-affinity glucose transporter"/>
    <property type="match status" value="1"/>
</dbReference>
<feature type="transmembrane region" description="Helical" evidence="9">
    <location>
        <begin position="165"/>
        <end position="184"/>
    </location>
</feature>
<dbReference type="InterPro" id="IPR003663">
    <property type="entry name" value="Sugar/inositol_transpt"/>
</dbReference>
<dbReference type="EMBL" id="GL996506">
    <property type="protein sequence ID" value="EGW30228.1"/>
    <property type="molecule type" value="Genomic_DNA"/>
</dbReference>
<feature type="transmembrane region" description="Helical" evidence="9">
    <location>
        <begin position="350"/>
        <end position="369"/>
    </location>
</feature>
<protein>
    <submittedName>
        <fullName evidence="11">Glucose transporter/sensor</fullName>
    </submittedName>
</protein>
<dbReference type="InterPro" id="IPR020846">
    <property type="entry name" value="MFS_dom"/>
</dbReference>
<reference evidence="11 12" key="1">
    <citation type="journal article" date="2011" name="Proc. Natl. Acad. Sci. U.S.A.">
        <title>Comparative genomics of xylose-fermenting fungi for enhanced biofuel production.</title>
        <authorList>
            <person name="Wohlbach D.J."/>
            <person name="Kuo A."/>
            <person name="Sato T.K."/>
            <person name="Potts K.M."/>
            <person name="Salamov A.A."/>
            <person name="LaButti K.M."/>
            <person name="Sun H."/>
            <person name="Clum A."/>
            <person name="Pangilinan J.L."/>
            <person name="Lindquist E.A."/>
            <person name="Lucas S."/>
            <person name="Lapidus A."/>
            <person name="Jin M."/>
            <person name="Gunawan C."/>
            <person name="Balan V."/>
            <person name="Dale B.E."/>
            <person name="Jeffries T.W."/>
            <person name="Zinkel R."/>
            <person name="Barry K.W."/>
            <person name="Grigoriev I.V."/>
            <person name="Gasch A.P."/>
        </authorList>
    </citation>
    <scope>NUCLEOTIDE SEQUENCE [LARGE SCALE GENOMIC DNA]</scope>
    <source>
        <strain evidence="12">NRRL Y-27907 / 11-Y1</strain>
    </source>
</reference>
<dbReference type="InParanoid" id="G3AVR3"/>
<evidence type="ECO:0000256" key="3">
    <source>
        <dbReference type="ARBA" id="ARBA00022448"/>
    </source>
</evidence>
<evidence type="ECO:0000256" key="1">
    <source>
        <dbReference type="ARBA" id="ARBA00004141"/>
    </source>
</evidence>
<evidence type="ECO:0000256" key="6">
    <source>
        <dbReference type="ARBA" id="ARBA00023136"/>
    </source>
</evidence>
<dbReference type="OrthoDB" id="6612291at2759"/>
<dbReference type="PRINTS" id="PR00171">
    <property type="entry name" value="SUGRTRNSPORT"/>
</dbReference>
<keyword evidence="11" id="KW-0762">Sugar transport</keyword>
<feature type="transmembrane region" description="Helical" evidence="9">
    <location>
        <begin position="286"/>
        <end position="309"/>
    </location>
</feature>
<dbReference type="SUPFAM" id="SSF103473">
    <property type="entry name" value="MFS general substrate transporter"/>
    <property type="match status" value="1"/>
</dbReference>
<keyword evidence="5 9" id="KW-1133">Transmembrane helix</keyword>
<keyword evidence="12" id="KW-1185">Reference proteome</keyword>
<comment type="subcellular location">
    <subcellularLocation>
        <location evidence="1">Membrane</location>
        <topology evidence="1">Multi-pass membrane protein</topology>
    </subcellularLocation>
</comment>
<dbReference type="NCBIfam" id="TIGR00879">
    <property type="entry name" value="SP"/>
    <property type="match status" value="1"/>
</dbReference>
<dbReference type="KEGG" id="spaa:SPAPADRAFT_158847"/>
<feature type="domain" description="Major facilitator superfamily (MFS) profile" evidence="10">
    <location>
        <begin position="29"/>
        <end position="475"/>
    </location>
</feature>
<accession>G3AVR3</accession>
<feature type="transmembrane region" description="Helical" evidence="9">
    <location>
        <begin position="196"/>
        <end position="217"/>
    </location>
</feature>
<dbReference type="GeneID" id="18871136"/>
<feature type="transmembrane region" description="Helical" evidence="9">
    <location>
        <begin position="416"/>
        <end position="433"/>
    </location>
</feature>
<dbReference type="Pfam" id="PF00083">
    <property type="entry name" value="Sugar_tr"/>
    <property type="match status" value="1"/>
</dbReference>
<evidence type="ECO:0000259" key="10">
    <source>
        <dbReference type="PROSITE" id="PS50850"/>
    </source>
</evidence>
<dbReference type="InterPro" id="IPR005829">
    <property type="entry name" value="Sugar_transporter_CS"/>
</dbReference>
<proteinExistence type="inferred from homology"/>
<gene>
    <name evidence="11" type="ORF">SPAPADRAFT_158847</name>
</gene>
<feature type="transmembrane region" description="Helical" evidence="9">
    <location>
        <begin position="27"/>
        <end position="51"/>
    </location>
</feature>
<evidence type="ECO:0000256" key="4">
    <source>
        <dbReference type="ARBA" id="ARBA00022692"/>
    </source>
</evidence>
<dbReference type="GO" id="GO:0010255">
    <property type="term" value="P:glucose mediated signaling pathway"/>
    <property type="evidence" value="ECO:0007669"/>
    <property type="project" value="UniProtKB-ARBA"/>
</dbReference>
<dbReference type="HOGENOM" id="CLU_001265_30_1_1"/>
<dbReference type="InterPro" id="IPR005828">
    <property type="entry name" value="MFS_sugar_transport-like"/>
</dbReference>
<name>G3AVR3_SPAPN</name>
<feature type="transmembrane region" description="Helical" evidence="9">
    <location>
        <begin position="78"/>
        <end position="98"/>
    </location>
</feature>